<dbReference type="Proteomes" id="UP000681722">
    <property type="component" value="Unassembled WGS sequence"/>
</dbReference>
<dbReference type="SUPFAM" id="SSF47095">
    <property type="entry name" value="HMG-box"/>
    <property type="match status" value="1"/>
</dbReference>
<sequence>MPRGAKKEKIKKDPNAPKKPLSAYFLFSRDERQKIKIERPELSTTEIMKVIGERWSNLSDDIKKPYEKLALSEKQRYQEELATYQKETGDGDNLNDMSSTTSVLPLRPSMKLKYISDTNDQSNFLADSFQLSLFGSSRSGMTRCVSNANSLSSYGDKSNRTRFGTYLINDPNTNGNIASSSMSDVFLSPLTRSQFPSTVFPSTTRLKNVRMPLSQSQSTISDSFEHLPSFDRYRSYYSSFTPPSSTEETTTMSRSSSRQTFTVIDDPTTNASSFSRSSTLNDEEQLMPDENTPYGA</sequence>
<proteinExistence type="predicted"/>
<dbReference type="PANTHER" id="PTHR48112">
    <property type="entry name" value="HIGH MOBILITY GROUP PROTEIN DSP1"/>
    <property type="match status" value="1"/>
</dbReference>
<dbReference type="InterPro" id="IPR050342">
    <property type="entry name" value="HMGB"/>
</dbReference>
<dbReference type="PRINTS" id="PR00886">
    <property type="entry name" value="HIGHMOBLTY12"/>
</dbReference>
<feature type="compositionally biased region" description="Basic and acidic residues" evidence="4">
    <location>
        <begin position="1"/>
        <end position="16"/>
    </location>
</feature>
<dbReference type="CDD" id="cd01390">
    <property type="entry name" value="HMG-box_NHP6-like"/>
    <property type="match status" value="1"/>
</dbReference>
<dbReference type="GO" id="GO:0005634">
    <property type="term" value="C:nucleus"/>
    <property type="evidence" value="ECO:0007669"/>
    <property type="project" value="UniProtKB-UniRule"/>
</dbReference>
<feature type="region of interest" description="Disordered" evidence="4">
    <location>
        <begin position="1"/>
        <end position="20"/>
    </location>
</feature>
<name>A0A813X8T5_9BILA</name>
<evidence type="ECO:0000313" key="6">
    <source>
        <dbReference type="EMBL" id="CAF0864773.1"/>
    </source>
</evidence>
<evidence type="ECO:0000256" key="3">
    <source>
        <dbReference type="PROSITE-ProRule" id="PRU00267"/>
    </source>
</evidence>
<organism evidence="6 8">
    <name type="scientific">Didymodactylos carnosus</name>
    <dbReference type="NCBI Taxonomy" id="1234261"/>
    <lineage>
        <taxon>Eukaryota</taxon>
        <taxon>Metazoa</taxon>
        <taxon>Spiralia</taxon>
        <taxon>Gnathifera</taxon>
        <taxon>Rotifera</taxon>
        <taxon>Eurotatoria</taxon>
        <taxon>Bdelloidea</taxon>
        <taxon>Philodinida</taxon>
        <taxon>Philodinidae</taxon>
        <taxon>Didymodactylos</taxon>
    </lineage>
</organism>
<dbReference type="Pfam" id="PF00505">
    <property type="entry name" value="HMG_box"/>
    <property type="match status" value="1"/>
</dbReference>
<feature type="compositionally biased region" description="Polar residues" evidence="4">
    <location>
        <begin position="267"/>
        <end position="280"/>
    </location>
</feature>
<evidence type="ECO:0000313" key="8">
    <source>
        <dbReference type="Proteomes" id="UP000663829"/>
    </source>
</evidence>
<feature type="domain" description="HMG box" evidence="5">
    <location>
        <begin position="17"/>
        <end position="85"/>
    </location>
</feature>
<evidence type="ECO:0000256" key="2">
    <source>
        <dbReference type="ARBA" id="ARBA00023242"/>
    </source>
</evidence>
<protein>
    <recommendedName>
        <fullName evidence="5">HMG box domain-containing protein</fullName>
    </recommendedName>
</protein>
<dbReference type="EMBL" id="CAJOBC010001063">
    <property type="protein sequence ID" value="CAF3652302.1"/>
    <property type="molecule type" value="Genomic_DNA"/>
</dbReference>
<keyword evidence="8" id="KW-1185">Reference proteome</keyword>
<feature type="region of interest" description="Disordered" evidence="4">
    <location>
        <begin position="240"/>
        <end position="296"/>
    </location>
</feature>
<dbReference type="InterPro" id="IPR036910">
    <property type="entry name" value="HMG_box_dom_sf"/>
</dbReference>
<reference evidence="6" key="1">
    <citation type="submission" date="2021-02" db="EMBL/GenBank/DDBJ databases">
        <authorList>
            <person name="Nowell W R."/>
        </authorList>
    </citation>
    <scope>NUCLEOTIDE SEQUENCE</scope>
</reference>
<dbReference type="Proteomes" id="UP000663829">
    <property type="component" value="Unassembled WGS sequence"/>
</dbReference>
<dbReference type="GO" id="GO:0003677">
    <property type="term" value="F:DNA binding"/>
    <property type="evidence" value="ECO:0007669"/>
    <property type="project" value="UniProtKB-UniRule"/>
</dbReference>
<gene>
    <name evidence="6" type="ORF">GPM918_LOCUS6778</name>
    <name evidence="7" type="ORF">SRO942_LOCUS6778</name>
</gene>
<feature type="compositionally biased region" description="Low complexity" evidence="4">
    <location>
        <begin position="240"/>
        <end position="262"/>
    </location>
</feature>
<dbReference type="Gene3D" id="1.10.30.10">
    <property type="entry name" value="High mobility group box domain"/>
    <property type="match status" value="1"/>
</dbReference>
<dbReference type="EMBL" id="CAJNOQ010001063">
    <property type="protein sequence ID" value="CAF0864773.1"/>
    <property type="molecule type" value="Genomic_DNA"/>
</dbReference>
<evidence type="ECO:0000259" key="5">
    <source>
        <dbReference type="PROSITE" id="PS50118"/>
    </source>
</evidence>
<evidence type="ECO:0000256" key="4">
    <source>
        <dbReference type="SAM" id="MobiDB-lite"/>
    </source>
</evidence>
<dbReference type="SMART" id="SM00398">
    <property type="entry name" value="HMG"/>
    <property type="match status" value="1"/>
</dbReference>
<dbReference type="FunFam" id="1.10.30.10:FF:000016">
    <property type="entry name" value="FACT complex subunit SSRP1"/>
    <property type="match status" value="1"/>
</dbReference>
<dbReference type="OrthoDB" id="1919336at2759"/>
<accession>A0A813X8T5</accession>
<keyword evidence="1 3" id="KW-0238">DNA-binding</keyword>
<comment type="caution">
    <text evidence="6">The sequence shown here is derived from an EMBL/GenBank/DDBJ whole genome shotgun (WGS) entry which is preliminary data.</text>
</comment>
<dbReference type="PROSITE" id="PS50118">
    <property type="entry name" value="HMG_BOX_2"/>
    <property type="match status" value="1"/>
</dbReference>
<feature type="DNA-binding region" description="HMG box" evidence="3">
    <location>
        <begin position="17"/>
        <end position="85"/>
    </location>
</feature>
<dbReference type="InterPro" id="IPR009071">
    <property type="entry name" value="HMG_box_dom"/>
</dbReference>
<evidence type="ECO:0000256" key="1">
    <source>
        <dbReference type="ARBA" id="ARBA00023125"/>
    </source>
</evidence>
<evidence type="ECO:0000313" key="7">
    <source>
        <dbReference type="EMBL" id="CAF3652302.1"/>
    </source>
</evidence>
<keyword evidence="2 3" id="KW-0539">Nucleus</keyword>
<dbReference type="AlphaFoldDB" id="A0A813X8T5"/>